<organism evidence="3 4">
    <name type="scientific">Rhodohalobacter sulfatireducens</name>
    <dbReference type="NCBI Taxonomy" id="2911366"/>
    <lineage>
        <taxon>Bacteria</taxon>
        <taxon>Pseudomonadati</taxon>
        <taxon>Balneolota</taxon>
        <taxon>Balneolia</taxon>
        <taxon>Balneolales</taxon>
        <taxon>Balneolaceae</taxon>
        <taxon>Rhodohalobacter</taxon>
    </lineage>
</organism>
<dbReference type="EMBL" id="JAKLWS010000002">
    <property type="protein sequence ID" value="MCG2587580.1"/>
    <property type="molecule type" value="Genomic_DNA"/>
</dbReference>
<dbReference type="InterPro" id="IPR006016">
    <property type="entry name" value="UspA"/>
</dbReference>
<dbReference type="Gene3D" id="3.40.50.620">
    <property type="entry name" value="HUPs"/>
    <property type="match status" value="2"/>
</dbReference>
<dbReference type="PANTHER" id="PTHR46268">
    <property type="entry name" value="STRESS RESPONSE PROTEIN NHAX"/>
    <property type="match status" value="1"/>
</dbReference>
<reference evidence="3" key="1">
    <citation type="submission" date="2022-01" db="EMBL/GenBank/DDBJ databases">
        <authorList>
            <person name="Wang Y."/>
        </authorList>
    </citation>
    <scope>NUCLEOTIDE SEQUENCE</scope>
    <source>
        <strain evidence="3">WB101</strain>
    </source>
</reference>
<sequence length="301" mass="34730">MIKFNHWLACLDLSKMDEILVGYSSFLSSVKEPKTITFLHVIESGPTAMDIIDQFPEIETKEEFEEIIRNELNEKIDEHFSDSSIETRLIIKEGKPTDQIIKVVESLEPDLLLMGKKVGYAGEGVIPKRILKYVPTSLLFIPENCRYNLENVLVPVDFSEQSAKGLDTARELVQSGTITAQHIYEYRAQFFPYMLSEEEKQQIDQEISEKKDTFIEKYEIPGDVNFILSQRKQGRLADIVYEQSISQQSDMIIVGSKIKKLPNLIRHDFTDKMVGYAFGIPLLIQKNKEKYTKFLKSIFKD</sequence>
<dbReference type="SUPFAM" id="SSF52402">
    <property type="entry name" value="Adenine nucleotide alpha hydrolases-like"/>
    <property type="match status" value="2"/>
</dbReference>
<reference evidence="3" key="2">
    <citation type="submission" date="2024-05" db="EMBL/GenBank/DDBJ databases">
        <title>Rhodohalobacter halophilus gen. nov., sp. nov., a moderately halophilic member of the family Balneolaceae.</title>
        <authorList>
            <person name="Xia J."/>
        </authorList>
    </citation>
    <scope>NUCLEOTIDE SEQUENCE</scope>
    <source>
        <strain evidence="3">WB101</strain>
    </source>
</reference>
<dbReference type="InterPro" id="IPR014729">
    <property type="entry name" value="Rossmann-like_a/b/a_fold"/>
</dbReference>
<dbReference type="Proteomes" id="UP001165366">
    <property type="component" value="Unassembled WGS sequence"/>
</dbReference>
<feature type="domain" description="UspA" evidence="2">
    <location>
        <begin position="34"/>
        <end position="117"/>
    </location>
</feature>
<dbReference type="PANTHER" id="PTHR46268:SF6">
    <property type="entry name" value="UNIVERSAL STRESS PROTEIN UP12"/>
    <property type="match status" value="1"/>
</dbReference>
<evidence type="ECO:0000256" key="1">
    <source>
        <dbReference type="ARBA" id="ARBA00008791"/>
    </source>
</evidence>
<dbReference type="CDD" id="cd00293">
    <property type="entry name" value="USP-like"/>
    <property type="match status" value="2"/>
</dbReference>
<protein>
    <submittedName>
        <fullName evidence="3">Universal stress protein</fullName>
    </submittedName>
</protein>
<proteinExistence type="inferred from homology"/>
<comment type="caution">
    <text evidence="3">The sequence shown here is derived from an EMBL/GenBank/DDBJ whole genome shotgun (WGS) entry which is preliminary data.</text>
</comment>
<evidence type="ECO:0000259" key="2">
    <source>
        <dbReference type="Pfam" id="PF00582"/>
    </source>
</evidence>
<evidence type="ECO:0000313" key="4">
    <source>
        <dbReference type="Proteomes" id="UP001165366"/>
    </source>
</evidence>
<dbReference type="Pfam" id="PF00582">
    <property type="entry name" value="Usp"/>
    <property type="match status" value="2"/>
</dbReference>
<dbReference type="RefSeq" id="WP_237852424.1">
    <property type="nucleotide sequence ID" value="NZ_JAKLWS010000002.1"/>
</dbReference>
<accession>A0ABS9K9Q7</accession>
<gene>
    <name evidence="3" type="ORF">L6773_03305</name>
</gene>
<evidence type="ECO:0000313" key="3">
    <source>
        <dbReference type="EMBL" id="MCG2587580.1"/>
    </source>
</evidence>
<comment type="similarity">
    <text evidence="1">Belongs to the universal stress protein A family.</text>
</comment>
<name>A0ABS9K9Q7_9BACT</name>
<keyword evidence="4" id="KW-1185">Reference proteome</keyword>
<feature type="domain" description="UspA" evidence="2">
    <location>
        <begin position="150"/>
        <end position="273"/>
    </location>
</feature>